<evidence type="ECO:0000313" key="3">
    <source>
        <dbReference type="Proteomes" id="UP001066276"/>
    </source>
</evidence>
<accession>A0AAV7RGH3</accession>
<keyword evidence="1" id="KW-1133">Transmembrane helix</keyword>
<dbReference type="Proteomes" id="UP001066276">
    <property type="component" value="Chromosome 5"/>
</dbReference>
<dbReference type="EMBL" id="JANPWB010000009">
    <property type="protein sequence ID" value="KAJ1150536.1"/>
    <property type="molecule type" value="Genomic_DNA"/>
</dbReference>
<name>A0AAV7RGH3_PLEWA</name>
<dbReference type="AlphaFoldDB" id="A0AAV7RGH3"/>
<feature type="transmembrane region" description="Helical" evidence="1">
    <location>
        <begin position="29"/>
        <end position="49"/>
    </location>
</feature>
<evidence type="ECO:0000256" key="1">
    <source>
        <dbReference type="SAM" id="Phobius"/>
    </source>
</evidence>
<gene>
    <name evidence="2" type="ORF">NDU88_003327</name>
</gene>
<protein>
    <submittedName>
        <fullName evidence="2">Uncharacterized protein</fullName>
    </submittedName>
</protein>
<proteinExistence type="predicted"/>
<organism evidence="2 3">
    <name type="scientific">Pleurodeles waltl</name>
    <name type="common">Iberian ribbed newt</name>
    <dbReference type="NCBI Taxonomy" id="8319"/>
    <lineage>
        <taxon>Eukaryota</taxon>
        <taxon>Metazoa</taxon>
        <taxon>Chordata</taxon>
        <taxon>Craniata</taxon>
        <taxon>Vertebrata</taxon>
        <taxon>Euteleostomi</taxon>
        <taxon>Amphibia</taxon>
        <taxon>Batrachia</taxon>
        <taxon>Caudata</taxon>
        <taxon>Salamandroidea</taxon>
        <taxon>Salamandridae</taxon>
        <taxon>Pleurodelinae</taxon>
        <taxon>Pleurodeles</taxon>
    </lineage>
</organism>
<evidence type="ECO:0000313" key="2">
    <source>
        <dbReference type="EMBL" id="KAJ1150536.1"/>
    </source>
</evidence>
<keyword evidence="1" id="KW-0812">Transmembrane</keyword>
<feature type="non-terminal residue" evidence="2">
    <location>
        <position position="50"/>
    </location>
</feature>
<feature type="non-terminal residue" evidence="2">
    <location>
        <position position="1"/>
    </location>
</feature>
<reference evidence="2" key="1">
    <citation type="journal article" date="2022" name="bioRxiv">
        <title>Sequencing and chromosome-scale assembly of the giantPleurodeles waltlgenome.</title>
        <authorList>
            <person name="Brown T."/>
            <person name="Elewa A."/>
            <person name="Iarovenko S."/>
            <person name="Subramanian E."/>
            <person name="Araus A.J."/>
            <person name="Petzold A."/>
            <person name="Susuki M."/>
            <person name="Suzuki K.-i.T."/>
            <person name="Hayashi T."/>
            <person name="Toyoda A."/>
            <person name="Oliveira C."/>
            <person name="Osipova E."/>
            <person name="Leigh N.D."/>
            <person name="Simon A."/>
            <person name="Yun M.H."/>
        </authorList>
    </citation>
    <scope>NUCLEOTIDE SEQUENCE</scope>
    <source>
        <strain evidence="2">20211129_DDA</strain>
        <tissue evidence="2">Liver</tissue>
    </source>
</reference>
<sequence length="50" mass="5719">IFSSAKKWNLPGAPALCFPPVSVTDNVRLMYFHCLCIVYVFLNLIINIFE</sequence>
<keyword evidence="1" id="KW-0472">Membrane</keyword>
<keyword evidence="3" id="KW-1185">Reference proteome</keyword>
<comment type="caution">
    <text evidence="2">The sequence shown here is derived from an EMBL/GenBank/DDBJ whole genome shotgun (WGS) entry which is preliminary data.</text>
</comment>